<evidence type="ECO:0000256" key="5">
    <source>
        <dbReference type="ARBA" id="ARBA00022989"/>
    </source>
</evidence>
<dbReference type="GO" id="GO:0022857">
    <property type="term" value="F:transmembrane transporter activity"/>
    <property type="evidence" value="ECO:0007669"/>
    <property type="project" value="InterPro"/>
</dbReference>
<dbReference type="InterPro" id="IPR050382">
    <property type="entry name" value="MFS_Na/Anion_cotransporter"/>
</dbReference>
<evidence type="ECO:0000256" key="3">
    <source>
        <dbReference type="ARBA" id="ARBA00022475"/>
    </source>
</evidence>
<sequence length="420" mass="46773">MIRKMFFKNSKWRASGTVLALLWVCWLLSFLDRMVITVALPYIAEDFQLTSTHQGLIISTFFMGYALFQIPGGMLADRFGFRKMTSIAVGFWSLFTMLTGLIFYYPLFLGVRFFFGLGEAPLPGSSYKAIATYYPKRLRGRMTSIQSTVNTLGPAFASILAAYFISVFGWRHLFVFLAIPGFVVAFLFYRLVRDNPKDNPRMSAEALQELEEDEPTVNVTAPKAKASTIFKNSLVWKAGLVWFFFDLTFWGFTSWLPSYLMNERNLSLQATGFFNALPYLVGTVAMLIGGAMSDRFKEKRRFIFAIAILVAAISLFFIIKVPSIEMALLLQCMTAFFLFLSQGIFWGIVVDILPTNQMATGSSVVNCLGSIAGVISPIVIGKLLDISGGSYATTFVYLAICLVLAGVIVPSLKTKKLGVS</sequence>
<comment type="subcellular location">
    <subcellularLocation>
        <location evidence="1">Cell membrane</location>
        <topology evidence="1">Multi-pass membrane protein</topology>
    </subcellularLocation>
</comment>
<evidence type="ECO:0000256" key="1">
    <source>
        <dbReference type="ARBA" id="ARBA00004651"/>
    </source>
</evidence>
<name>A0A1S7FTQ3_9LIST</name>
<keyword evidence="4 7" id="KW-0812">Transmembrane</keyword>
<feature type="transmembrane region" description="Helical" evidence="7">
    <location>
        <begin position="234"/>
        <end position="252"/>
    </location>
</feature>
<keyword evidence="3" id="KW-1003">Cell membrane</keyword>
<feature type="transmembrane region" description="Helical" evidence="7">
    <location>
        <begin position="365"/>
        <end position="384"/>
    </location>
</feature>
<evidence type="ECO:0000256" key="7">
    <source>
        <dbReference type="SAM" id="Phobius"/>
    </source>
</evidence>
<dbReference type="InterPro" id="IPR000849">
    <property type="entry name" value="Sugar_P_transporter"/>
</dbReference>
<feature type="transmembrane region" description="Helical" evidence="7">
    <location>
        <begin position="147"/>
        <end position="166"/>
    </location>
</feature>
<dbReference type="Gene3D" id="1.20.1250.20">
    <property type="entry name" value="MFS general substrate transporter like domains"/>
    <property type="match status" value="2"/>
</dbReference>
<dbReference type="Proteomes" id="UP000223060">
    <property type="component" value="Chromosome"/>
</dbReference>
<dbReference type="GO" id="GO:0005886">
    <property type="term" value="C:plasma membrane"/>
    <property type="evidence" value="ECO:0007669"/>
    <property type="project" value="UniProtKB-SubCell"/>
</dbReference>
<dbReference type="PANTHER" id="PTHR11662">
    <property type="entry name" value="SOLUTE CARRIER FAMILY 17"/>
    <property type="match status" value="1"/>
</dbReference>
<dbReference type="PROSITE" id="PS50850">
    <property type="entry name" value="MFS"/>
    <property type="match status" value="1"/>
</dbReference>
<proteinExistence type="predicted"/>
<feature type="transmembrane region" description="Helical" evidence="7">
    <location>
        <begin position="328"/>
        <end position="353"/>
    </location>
</feature>
<evidence type="ECO:0000256" key="4">
    <source>
        <dbReference type="ARBA" id="ARBA00022692"/>
    </source>
</evidence>
<accession>A0A1S7FTQ3</accession>
<organism evidence="9 10">
    <name type="scientific">Listeria weihenstephanensis</name>
    <dbReference type="NCBI Taxonomy" id="1006155"/>
    <lineage>
        <taxon>Bacteria</taxon>
        <taxon>Bacillati</taxon>
        <taxon>Bacillota</taxon>
        <taxon>Bacilli</taxon>
        <taxon>Bacillales</taxon>
        <taxon>Listeriaceae</taxon>
        <taxon>Listeria</taxon>
    </lineage>
</organism>
<reference evidence="10" key="1">
    <citation type="submission" date="2015-03" db="EMBL/GenBank/DDBJ databases">
        <authorList>
            <person name="Ferrari E."/>
            <person name="Walter M.C."/>
            <person name="Huptas C."/>
            <person name="Scherer S."/>
            <person name="Mueller-Herbst S."/>
        </authorList>
    </citation>
    <scope>NUCLEOTIDE SEQUENCE [LARGE SCALE GENOMIC DNA]</scope>
    <source>
        <strain evidence="10">LWP01</strain>
    </source>
</reference>
<feature type="transmembrane region" description="Helical" evidence="7">
    <location>
        <begin position="302"/>
        <end position="322"/>
    </location>
</feature>
<feature type="domain" description="Major facilitator superfamily (MFS) profile" evidence="8">
    <location>
        <begin position="18"/>
        <end position="417"/>
    </location>
</feature>
<protein>
    <submittedName>
        <fullName evidence="9">MFS transporter</fullName>
    </submittedName>
</protein>
<evidence type="ECO:0000259" key="8">
    <source>
        <dbReference type="PROSITE" id="PS50850"/>
    </source>
</evidence>
<feature type="transmembrane region" description="Helical" evidence="7">
    <location>
        <begin position="390"/>
        <end position="412"/>
    </location>
</feature>
<dbReference type="SUPFAM" id="SSF103473">
    <property type="entry name" value="MFS general substrate transporter"/>
    <property type="match status" value="1"/>
</dbReference>
<feature type="transmembrane region" description="Helical" evidence="7">
    <location>
        <begin position="113"/>
        <end position="135"/>
    </location>
</feature>
<feature type="transmembrane region" description="Helical" evidence="7">
    <location>
        <begin position="87"/>
        <end position="107"/>
    </location>
</feature>
<dbReference type="PANTHER" id="PTHR11662:SF399">
    <property type="entry name" value="FI19708P1-RELATED"/>
    <property type="match status" value="1"/>
</dbReference>
<keyword evidence="5 7" id="KW-1133">Transmembrane helix</keyword>
<feature type="transmembrane region" description="Helical" evidence="7">
    <location>
        <begin position="172"/>
        <end position="192"/>
    </location>
</feature>
<dbReference type="InterPro" id="IPR011701">
    <property type="entry name" value="MFS"/>
</dbReference>
<keyword evidence="2" id="KW-0813">Transport</keyword>
<evidence type="ECO:0000313" key="9">
    <source>
        <dbReference type="EMBL" id="AQY50838.1"/>
    </source>
</evidence>
<evidence type="ECO:0000256" key="6">
    <source>
        <dbReference type="ARBA" id="ARBA00023136"/>
    </source>
</evidence>
<feature type="transmembrane region" description="Helical" evidence="7">
    <location>
        <begin position="55"/>
        <end position="75"/>
    </location>
</feature>
<dbReference type="InterPro" id="IPR020846">
    <property type="entry name" value="MFS_dom"/>
</dbReference>
<dbReference type="PIRSF" id="PIRSF002808">
    <property type="entry name" value="Hexose_phosphate_transp"/>
    <property type="match status" value="1"/>
</dbReference>
<dbReference type="InterPro" id="IPR036259">
    <property type="entry name" value="MFS_trans_sf"/>
</dbReference>
<evidence type="ECO:0000313" key="10">
    <source>
        <dbReference type="Proteomes" id="UP000223060"/>
    </source>
</evidence>
<dbReference type="CDD" id="cd17319">
    <property type="entry name" value="MFS_ExuT_GudP_like"/>
    <property type="match status" value="1"/>
</dbReference>
<gene>
    <name evidence="9" type="ORF">UE46_07140</name>
</gene>
<keyword evidence="6 7" id="KW-0472">Membrane</keyword>
<keyword evidence="10" id="KW-1185">Reference proteome</keyword>
<dbReference type="KEGG" id="lwi:UE46_07140"/>
<dbReference type="AlphaFoldDB" id="A0A1S7FTQ3"/>
<feature type="transmembrane region" description="Helical" evidence="7">
    <location>
        <begin position="272"/>
        <end position="290"/>
    </location>
</feature>
<evidence type="ECO:0000256" key="2">
    <source>
        <dbReference type="ARBA" id="ARBA00022448"/>
    </source>
</evidence>
<dbReference type="EMBL" id="CP011102">
    <property type="protein sequence ID" value="AQY50838.1"/>
    <property type="molecule type" value="Genomic_DNA"/>
</dbReference>
<dbReference type="Pfam" id="PF07690">
    <property type="entry name" value="MFS_1"/>
    <property type="match status" value="1"/>
</dbReference>